<feature type="transmembrane region" description="Helical" evidence="4">
    <location>
        <begin position="222"/>
        <end position="240"/>
    </location>
</feature>
<dbReference type="Proteomes" id="UP001178507">
    <property type="component" value="Unassembled WGS sequence"/>
</dbReference>
<accession>A0AA36INJ4</accession>
<comment type="caution">
    <text evidence="8">The sequence shown here is derived from an EMBL/GenBank/DDBJ whole genome shotgun (WGS) entry which is preliminary data.</text>
</comment>
<dbReference type="GO" id="GO:0008610">
    <property type="term" value="P:lipid biosynthetic process"/>
    <property type="evidence" value="ECO:0007669"/>
    <property type="project" value="InterPro"/>
</dbReference>
<dbReference type="GO" id="GO:0016787">
    <property type="term" value="F:hydrolase activity"/>
    <property type="evidence" value="ECO:0007669"/>
    <property type="project" value="UniProtKB-KW"/>
</dbReference>
<dbReference type="InterPro" id="IPR001155">
    <property type="entry name" value="OxRdtase_FMN_N"/>
</dbReference>
<dbReference type="CDD" id="cd03443">
    <property type="entry name" value="PaaI_thioesterase"/>
    <property type="match status" value="1"/>
</dbReference>
<evidence type="ECO:0000259" key="5">
    <source>
        <dbReference type="Pfam" id="PF00724"/>
    </source>
</evidence>
<evidence type="ECO:0000259" key="7">
    <source>
        <dbReference type="Pfam" id="PF04116"/>
    </source>
</evidence>
<dbReference type="InterPro" id="IPR006683">
    <property type="entry name" value="Thioestr_dom"/>
</dbReference>
<keyword evidence="4" id="KW-1133">Transmembrane helix</keyword>
<gene>
    <name evidence="8" type="ORF">EVOR1521_LOCUS16350</name>
</gene>
<evidence type="ECO:0000259" key="6">
    <source>
        <dbReference type="Pfam" id="PF03061"/>
    </source>
</evidence>
<evidence type="ECO:0000256" key="3">
    <source>
        <dbReference type="ARBA" id="ARBA00023002"/>
    </source>
</evidence>
<evidence type="ECO:0000313" key="9">
    <source>
        <dbReference type="Proteomes" id="UP001178507"/>
    </source>
</evidence>
<feature type="transmembrane region" description="Helical" evidence="4">
    <location>
        <begin position="288"/>
        <end position="311"/>
    </location>
</feature>
<feature type="domain" description="Fatty acid hydroxylase" evidence="7">
    <location>
        <begin position="227"/>
        <end position="362"/>
    </location>
</feature>
<name>A0AA36INJ4_9DINO</name>
<dbReference type="EMBL" id="CAUJNA010002223">
    <property type="protein sequence ID" value="CAJ1391086.1"/>
    <property type="molecule type" value="Genomic_DNA"/>
</dbReference>
<keyword evidence="4" id="KW-0472">Membrane</keyword>
<evidence type="ECO:0000256" key="2">
    <source>
        <dbReference type="ARBA" id="ARBA00022801"/>
    </source>
</evidence>
<dbReference type="InterPro" id="IPR003736">
    <property type="entry name" value="PAAI_dom"/>
</dbReference>
<proteinExistence type="predicted"/>
<evidence type="ECO:0000256" key="4">
    <source>
        <dbReference type="SAM" id="Phobius"/>
    </source>
</evidence>
<dbReference type="Pfam" id="PF03061">
    <property type="entry name" value="4HBT"/>
    <property type="match status" value="1"/>
</dbReference>
<feature type="transmembrane region" description="Helical" evidence="4">
    <location>
        <begin position="188"/>
        <end position="216"/>
    </location>
</feature>
<dbReference type="PANTHER" id="PTHR43656">
    <property type="entry name" value="BINDING OXIDOREDUCTASE, PUTATIVE (AFU_ORTHOLOGUE AFUA_2G08260)-RELATED"/>
    <property type="match status" value="1"/>
</dbReference>
<dbReference type="CDD" id="cd04733">
    <property type="entry name" value="OYE_like_2_FMN"/>
    <property type="match status" value="1"/>
</dbReference>
<dbReference type="Gene3D" id="3.10.129.10">
    <property type="entry name" value="Hotdog Thioesterase"/>
    <property type="match status" value="1"/>
</dbReference>
<dbReference type="SUPFAM" id="SSF54637">
    <property type="entry name" value="Thioesterase/thiol ester dehydrase-isomerase"/>
    <property type="match status" value="1"/>
</dbReference>
<feature type="domain" description="NADH:flavin oxidoreductase/NADH oxidase N-terminal" evidence="5">
    <location>
        <begin position="591"/>
        <end position="919"/>
    </location>
</feature>
<keyword evidence="3" id="KW-0560">Oxidoreductase</keyword>
<keyword evidence="2" id="KW-0378">Hydrolase</keyword>
<protein>
    <submittedName>
        <fullName evidence="8">Uncharacterized protein</fullName>
    </submittedName>
</protein>
<dbReference type="AlphaFoldDB" id="A0AA36INJ4"/>
<keyword evidence="9" id="KW-1185">Reference proteome</keyword>
<dbReference type="PANTHER" id="PTHR43656:SF2">
    <property type="entry name" value="BINDING OXIDOREDUCTASE, PUTATIVE (AFU_ORTHOLOGUE AFUA_2G08260)-RELATED"/>
    <property type="match status" value="1"/>
</dbReference>
<keyword evidence="4" id="KW-0812">Transmembrane</keyword>
<evidence type="ECO:0000313" key="8">
    <source>
        <dbReference type="EMBL" id="CAJ1391086.1"/>
    </source>
</evidence>
<dbReference type="InterPro" id="IPR006694">
    <property type="entry name" value="Fatty_acid_hydroxylase"/>
</dbReference>
<sequence>MSLPLLVAIVGFGIGLIVLLVHLSGGSQRVPLGSAGRVAERFRIDFPDADVARCFESADGYEALLLLADGSLGLVHTVGSKSLTRHYKREEFGTMISMKDEASLAFDAHEMTLPRIVIAFASREERDTAVAALGRVMDLDALIPNYPDVTQVAIPFFIIAIIVELYLIKRFRDERKAGFETRDTLTSLLMGTGNVVAGLLLGFIAFGVLMWAWQFAVYDFGFSWWAVLLCFILDDLRYYWYHRIAHRSRWVWAEHVNHHSSQHYNLTTALRQSWTGTFTGMFILRIPLVLIGFHPVMIAFVGGLNLVYQFWIHTEAIGKMWKPIEAVFNTPSHHRVHHATNPRYLDANYAGTLIIWDRMFGTFVPELDEDMPRYGLVRNIGTFNPIKVAFHEWWAMFADAARPGLTLKERFFYLVMPPGWSHDGSRDDTTKIKADYVRRHPDQAGMPGLPPAPGDADPMDETHAFAADIFAAQPFTQLIGAELVAAGKGRAEIAVEMRDALRQQHGFAHGGLISYLADNAITFAGGLGLGTDALTSEFKINYVRPARGTRLIARATARGVGRRQAVCSCEIFSIDDRGERLCALAQGTVVAVAAMTEGLADGTNRANERFTTLYSRWGEGGAALLITGNVLIDRWHLERGGNLAIDGEQGNEALAALADMASAAKAHGAHIWMQLNHAGRQTQKMINPRPNAPSDVGLKMGNGRFGTPTPLSAVQIETIIAGFAHAAKTAEQCGFDGVQVHAAHGYLMSQFLSPLSNRRDDEWGGSLENRARILLTIVERIRETVAPDFAVAVKLNSADFQRGGFSEDDSVTVAGWLADAGVDMIEVSGGNYEQPRMIDFNRKDPLAAQKRESTRRREAYFLEFVPKLRAAVSIPVMVTGGFRSRDAMEAAIGDDGVDMIGLGRPLVLDPDGAAHLLEGMAERLESRDDDLVIGGGLLGPRSPISFLRDLNAWAALGWYYEHIYALADGKQPDRSLSAFRALLAYDRTEGAAARRLVRN</sequence>
<dbReference type="InterPro" id="IPR029069">
    <property type="entry name" value="HotDog_dom_sf"/>
</dbReference>
<evidence type="ECO:0000256" key="1">
    <source>
        <dbReference type="ARBA" id="ARBA00022630"/>
    </source>
</evidence>
<dbReference type="GO" id="GO:0016491">
    <property type="term" value="F:oxidoreductase activity"/>
    <property type="evidence" value="ECO:0007669"/>
    <property type="project" value="UniProtKB-KW"/>
</dbReference>
<dbReference type="Gene3D" id="3.20.20.70">
    <property type="entry name" value="Aldolase class I"/>
    <property type="match status" value="1"/>
</dbReference>
<dbReference type="Pfam" id="PF00724">
    <property type="entry name" value="Oxidored_FMN"/>
    <property type="match status" value="1"/>
</dbReference>
<dbReference type="InterPro" id="IPR051799">
    <property type="entry name" value="NADH_flavin_oxidoreductase"/>
</dbReference>
<feature type="domain" description="Thioesterase" evidence="6">
    <location>
        <begin position="505"/>
        <end position="577"/>
    </location>
</feature>
<dbReference type="InterPro" id="IPR013785">
    <property type="entry name" value="Aldolase_TIM"/>
</dbReference>
<feature type="transmembrane region" description="Helical" evidence="4">
    <location>
        <begin position="152"/>
        <end position="168"/>
    </location>
</feature>
<dbReference type="NCBIfam" id="TIGR00369">
    <property type="entry name" value="unchar_dom_1"/>
    <property type="match status" value="1"/>
</dbReference>
<organism evidence="8 9">
    <name type="scientific">Effrenium voratum</name>
    <dbReference type="NCBI Taxonomy" id="2562239"/>
    <lineage>
        <taxon>Eukaryota</taxon>
        <taxon>Sar</taxon>
        <taxon>Alveolata</taxon>
        <taxon>Dinophyceae</taxon>
        <taxon>Suessiales</taxon>
        <taxon>Symbiodiniaceae</taxon>
        <taxon>Effrenium</taxon>
    </lineage>
</organism>
<dbReference type="Pfam" id="PF04116">
    <property type="entry name" value="FA_hydroxylase"/>
    <property type="match status" value="1"/>
</dbReference>
<dbReference type="GO" id="GO:0010181">
    <property type="term" value="F:FMN binding"/>
    <property type="evidence" value="ECO:0007669"/>
    <property type="project" value="InterPro"/>
</dbReference>
<dbReference type="SUPFAM" id="SSF51395">
    <property type="entry name" value="FMN-linked oxidoreductases"/>
    <property type="match status" value="1"/>
</dbReference>
<dbReference type="GO" id="GO:0005506">
    <property type="term" value="F:iron ion binding"/>
    <property type="evidence" value="ECO:0007669"/>
    <property type="project" value="InterPro"/>
</dbReference>
<keyword evidence="1" id="KW-0285">Flavoprotein</keyword>
<reference evidence="8" key="1">
    <citation type="submission" date="2023-08" db="EMBL/GenBank/DDBJ databases">
        <authorList>
            <person name="Chen Y."/>
            <person name="Shah S."/>
            <person name="Dougan E. K."/>
            <person name="Thang M."/>
            <person name="Chan C."/>
        </authorList>
    </citation>
    <scope>NUCLEOTIDE SEQUENCE</scope>
</reference>